<protein>
    <submittedName>
        <fullName evidence="1">DUF4272 domain-containing protein</fullName>
    </submittedName>
</protein>
<dbReference type="EMBL" id="QMFY01000029">
    <property type="protein sequence ID" value="RAV97722.1"/>
    <property type="molecule type" value="Genomic_DNA"/>
</dbReference>
<reference evidence="1 2" key="1">
    <citation type="submission" date="2018-06" db="EMBL/GenBank/DDBJ databases">
        <title>Chryseolinea flavus sp. nov., a member of the phylum Bacteroidetes isolated from soil.</title>
        <authorList>
            <person name="Li Y."/>
            <person name="Wang J."/>
        </authorList>
    </citation>
    <scope>NUCLEOTIDE SEQUENCE [LARGE SCALE GENOMIC DNA]</scope>
    <source>
        <strain evidence="1 2">SDU1-6</strain>
    </source>
</reference>
<dbReference type="InterPro" id="IPR025368">
    <property type="entry name" value="DUF4272"/>
</dbReference>
<name>A0A364XU83_9BACT</name>
<proteinExistence type="predicted"/>
<gene>
    <name evidence="1" type="ORF">DQQ10_27170</name>
</gene>
<dbReference type="RefSeq" id="WP_112750106.1">
    <property type="nucleotide sequence ID" value="NZ_QMFY01000029.1"/>
</dbReference>
<dbReference type="OrthoDB" id="4399984at2"/>
<evidence type="ECO:0000313" key="2">
    <source>
        <dbReference type="Proteomes" id="UP000251889"/>
    </source>
</evidence>
<comment type="caution">
    <text evidence="1">The sequence shown here is derived from an EMBL/GenBank/DDBJ whole genome shotgun (WGS) entry which is preliminary data.</text>
</comment>
<dbReference type="AlphaFoldDB" id="A0A364XU83"/>
<sequence>MTAVERKENSEQRLAQLGIHIVDQLPPMEEEEAITMQSPQAIAERILILTYLNCIVVDENLKAEVVGFLHQENLWEKASDEEKKFFEQDSLTEDDAVKIGWRAESIWLLLWVINKVEYLDLPASEVNLNDIFICLPPFMTSTREFIESATIRSTAEVLDQSDFIFRLTWVIQKEQSGGSNEMTFSPGVSYERHFAITWATGVRQTWD</sequence>
<keyword evidence="2" id="KW-1185">Reference proteome</keyword>
<dbReference type="Pfam" id="PF14094">
    <property type="entry name" value="DUF4272"/>
    <property type="match status" value="1"/>
</dbReference>
<organism evidence="1 2">
    <name type="scientific">Pseudochryseolinea flava</name>
    <dbReference type="NCBI Taxonomy" id="2059302"/>
    <lineage>
        <taxon>Bacteria</taxon>
        <taxon>Pseudomonadati</taxon>
        <taxon>Bacteroidota</taxon>
        <taxon>Cytophagia</taxon>
        <taxon>Cytophagales</taxon>
        <taxon>Fulvivirgaceae</taxon>
        <taxon>Pseudochryseolinea</taxon>
    </lineage>
</organism>
<accession>A0A364XU83</accession>
<evidence type="ECO:0000313" key="1">
    <source>
        <dbReference type="EMBL" id="RAV97722.1"/>
    </source>
</evidence>
<dbReference type="Proteomes" id="UP000251889">
    <property type="component" value="Unassembled WGS sequence"/>
</dbReference>